<dbReference type="Proteomes" id="UP001212997">
    <property type="component" value="Unassembled WGS sequence"/>
</dbReference>
<dbReference type="EMBL" id="JANAWD010000385">
    <property type="protein sequence ID" value="KAJ3480265.1"/>
    <property type="molecule type" value="Genomic_DNA"/>
</dbReference>
<accession>A0AAD5UXA5</accession>
<gene>
    <name evidence="1" type="ORF">NLI96_g8466</name>
</gene>
<evidence type="ECO:0000313" key="2">
    <source>
        <dbReference type="Proteomes" id="UP001212997"/>
    </source>
</evidence>
<sequence length="69" mass="7705">MPSPSSDELESCLNLQSEEWEVLESIYPDYISGDRSKECVRLEIPVEPPESIVVPAANTLAIFIAFMAF</sequence>
<evidence type="ECO:0000313" key="1">
    <source>
        <dbReference type="EMBL" id="KAJ3480265.1"/>
    </source>
</evidence>
<organism evidence="1 2">
    <name type="scientific">Meripilus lineatus</name>
    <dbReference type="NCBI Taxonomy" id="2056292"/>
    <lineage>
        <taxon>Eukaryota</taxon>
        <taxon>Fungi</taxon>
        <taxon>Dikarya</taxon>
        <taxon>Basidiomycota</taxon>
        <taxon>Agaricomycotina</taxon>
        <taxon>Agaricomycetes</taxon>
        <taxon>Polyporales</taxon>
        <taxon>Meripilaceae</taxon>
        <taxon>Meripilus</taxon>
    </lineage>
</organism>
<name>A0AAD5UXA5_9APHY</name>
<proteinExistence type="predicted"/>
<dbReference type="AlphaFoldDB" id="A0AAD5UXA5"/>
<comment type="caution">
    <text evidence="1">The sequence shown here is derived from an EMBL/GenBank/DDBJ whole genome shotgun (WGS) entry which is preliminary data.</text>
</comment>
<protein>
    <submittedName>
        <fullName evidence="1">Uncharacterized protein</fullName>
    </submittedName>
</protein>
<reference evidence="1" key="1">
    <citation type="submission" date="2022-07" db="EMBL/GenBank/DDBJ databases">
        <title>Genome Sequence of Physisporinus lineatus.</title>
        <authorList>
            <person name="Buettner E."/>
        </authorList>
    </citation>
    <scope>NUCLEOTIDE SEQUENCE</scope>
    <source>
        <strain evidence="1">VT162</strain>
    </source>
</reference>
<keyword evidence="2" id="KW-1185">Reference proteome</keyword>